<dbReference type="OrthoDB" id="289431at2759"/>
<dbReference type="PANTHER" id="PTHR10334">
    <property type="entry name" value="CYSTEINE-RICH SECRETORY PROTEIN-RELATED"/>
    <property type="match status" value="1"/>
</dbReference>
<proteinExistence type="predicted"/>
<organism evidence="2 3">
    <name type="scientific">Orchesella cincta</name>
    <name type="common">Springtail</name>
    <name type="synonym">Podura cincta</name>
    <dbReference type="NCBI Taxonomy" id="48709"/>
    <lineage>
        <taxon>Eukaryota</taxon>
        <taxon>Metazoa</taxon>
        <taxon>Ecdysozoa</taxon>
        <taxon>Arthropoda</taxon>
        <taxon>Hexapoda</taxon>
        <taxon>Collembola</taxon>
        <taxon>Entomobryomorpha</taxon>
        <taxon>Entomobryoidea</taxon>
        <taxon>Orchesellidae</taxon>
        <taxon>Orchesellinae</taxon>
        <taxon>Orchesella</taxon>
    </lineage>
</organism>
<dbReference type="Proteomes" id="UP000094527">
    <property type="component" value="Unassembled WGS sequence"/>
</dbReference>
<protein>
    <submittedName>
        <fullName evidence="2">Golgi-associated plant pathogenesis-related protein 1</fullName>
    </submittedName>
</protein>
<evidence type="ECO:0000313" key="3">
    <source>
        <dbReference type="Proteomes" id="UP000094527"/>
    </source>
</evidence>
<evidence type="ECO:0000259" key="1">
    <source>
        <dbReference type="SMART" id="SM00198"/>
    </source>
</evidence>
<gene>
    <name evidence="2" type="ORF">Ocin01_18105</name>
</gene>
<dbReference type="AlphaFoldDB" id="A0A1D2M6I6"/>
<sequence>MARKSARAVCWVEKAIAPPLVNYGSGEHHLEFDGCYAYTMDFVTNELDDSEGDVPDISKSIKEKMDKYFPDYKSCNPFLDDPQKKPSVDFTAVLEDSEGGDYPFRGFAHCLLEVVKKLRGDKVFEEVKTRWQHPKSVEQLMLKRQNEYRAYRNTPPLVLDPELTKRAAKWANHMSNELNWHSDFHSRYLTVAKPDDPDLIYKGSRIGETSSLEAAKDMSPQDRALSVVNLWHDEKIFYRWPYFNGKNSNLDKMKCFTQTVWKATTNVGYGVAHRKGTDDYLVVAFYWPAGNIVTDDYEEFRENVVAVKGA</sequence>
<dbReference type="InterPro" id="IPR035940">
    <property type="entry name" value="CAP_sf"/>
</dbReference>
<name>A0A1D2M6I6_ORCCI</name>
<feature type="domain" description="SCP" evidence="1">
    <location>
        <begin position="136"/>
        <end position="294"/>
    </location>
</feature>
<dbReference type="SMART" id="SM00198">
    <property type="entry name" value="SCP"/>
    <property type="match status" value="1"/>
</dbReference>
<comment type="caution">
    <text evidence="2">The sequence shown here is derived from an EMBL/GenBank/DDBJ whole genome shotgun (WGS) entry which is preliminary data.</text>
</comment>
<dbReference type="Gene3D" id="3.40.33.10">
    <property type="entry name" value="CAP"/>
    <property type="match status" value="1"/>
</dbReference>
<dbReference type="Pfam" id="PF00188">
    <property type="entry name" value="CAP"/>
    <property type="match status" value="1"/>
</dbReference>
<dbReference type="SUPFAM" id="SSF55797">
    <property type="entry name" value="PR-1-like"/>
    <property type="match status" value="1"/>
</dbReference>
<dbReference type="InterPro" id="IPR014044">
    <property type="entry name" value="CAP_dom"/>
</dbReference>
<reference evidence="2 3" key="1">
    <citation type="journal article" date="2016" name="Genome Biol. Evol.">
        <title>Gene Family Evolution Reflects Adaptation to Soil Environmental Stressors in the Genome of the Collembolan Orchesella cincta.</title>
        <authorList>
            <person name="Faddeeva-Vakhrusheva A."/>
            <person name="Derks M.F."/>
            <person name="Anvar S.Y."/>
            <person name="Agamennone V."/>
            <person name="Suring W."/>
            <person name="Smit S."/>
            <person name="van Straalen N.M."/>
            <person name="Roelofs D."/>
        </authorList>
    </citation>
    <scope>NUCLEOTIDE SEQUENCE [LARGE SCALE GENOMIC DNA]</scope>
    <source>
        <tissue evidence="2">Mixed pool</tissue>
    </source>
</reference>
<dbReference type="STRING" id="48709.A0A1D2M6I6"/>
<accession>A0A1D2M6I6</accession>
<dbReference type="InterPro" id="IPR001283">
    <property type="entry name" value="CRISP-related"/>
</dbReference>
<keyword evidence="3" id="KW-1185">Reference proteome</keyword>
<feature type="non-terminal residue" evidence="2">
    <location>
        <position position="310"/>
    </location>
</feature>
<evidence type="ECO:0000313" key="2">
    <source>
        <dbReference type="EMBL" id="ODM88576.1"/>
    </source>
</evidence>
<dbReference type="EMBL" id="LJIJ01003420">
    <property type="protein sequence ID" value="ODM88576.1"/>
    <property type="molecule type" value="Genomic_DNA"/>
</dbReference>